<dbReference type="InterPro" id="IPR008266">
    <property type="entry name" value="Tyr_kinase_AS"/>
</dbReference>
<dbReference type="InterPro" id="IPR011009">
    <property type="entry name" value="Kinase-like_dom_sf"/>
</dbReference>
<organism evidence="3 4">
    <name type="scientific">Tricholomella constricta</name>
    <dbReference type="NCBI Taxonomy" id="117010"/>
    <lineage>
        <taxon>Eukaryota</taxon>
        <taxon>Fungi</taxon>
        <taxon>Dikarya</taxon>
        <taxon>Basidiomycota</taxon>
        <taxon>Agaricomycotina</taxon>
        <taxon>Agaricomycetes</taxon>
        <taxon>Agaricomycetidae</taxon>
        <taxon>Agaricales</taxon>
        <taxon>Tricholomatineae</taxon>
        <taxon>Lyophyllaceae</taxon>
        <taxon>Tricholomella</taxon>
    </lineage>
</organism>
<dbReference type="SUPFAM" id="SSF56112">
    <property type="entry name" value="Protein kinase-like (PK-like)"/>
    <property type="match status" value="1"/>
</dbReference>
<gene>
    <name evidence="3" type="ORF">D9615_000744</name>
</gene>
<dbReference type="InterPro" id="IPR040976">
    <property type="entry name" value="Pkinase_fungal"/>
</dbReference>
<dbReference type="PANTHER" id="PTHR38248">
    <property type="entry name" value="FUNK1 6"/>
    <property type="match status" value="1"/>
</dbReference>
<name>A0A8H5MBZ0_9AGAR</name>
<dbReference type="Pfam" id="PF17667">
    <property type="entry name" value="Pkinase_fungal"/>
    <property type="match status" value="1"/>
</dbReference>
<dbReference type="GO" id="GO:0004672">
    <property type="term" value="F:protein kinase activity"/>
    <property type="evidence" value="ECO:0007669"/>
    <property type="project" value="InterPro"/>
</dbReference>
<comment type="caution">
    <text evidence="3">The sequence shown here is derived from an EMBL/GenBank/DDBJ whole genome shotgun (WGS) entry which is preliminary data.</text>
</comment>
<dbReference type="PANTHER" id="PTHR38248:SF2">
    <property type="entry name" value="FUNK1 11"/>
    <property type="match status" value="1"/>
</dbReference>
<evidence type="ECO:0000259" key="2">
    <source>
        <dbReference type="Pfam" id="PF17667"/>
    </source>
</evidence>
<evidence type="ECO:0000313" key="4">
    <source>
        <dbReference type="Proteomes" id="UP000565441"/>
    </source>
</evidence>
<evidence type="ECO:0000256" key="1">
    <source>
        <dbReference type="SAM" id="MobiDB-lite"/>
    </source>
</evidence>
<feature type="domain" description="Fungal-type protein kinase" evidence="2">
    <location>
        <begin position="269"/>
        <end position="635"/>
    </location>
</feature>
<protein>
    <recommendedName>
        <fullName evidence="2">Fungal-type protein kinase domain-containing protein</fullName>
    </recommendedName>
</protein>
<dbReference type="OrthoDB" id="5569250at2759"/>
<dbReference type="PROSITE" id="PS00109">
    <property type="entry name" value="PROTEIN_KINASE_TYR"/>
    <property type="match status" value="1"/>
</dbReference>
<proteinExistence type="predicted"/>
<dbReference type="EMBL" id="JAACJP010000001">
    <property type="protein sequence ID" value="KAF5388372.1"/>
    <property type="molecule type" value="Genomic_DNA"/>
</dbReference>
<accession>A0A8H5MBZ0</accession>
<reference evidence="3 4" key="1">
    <citation type="journal article" date="2020" name="ISME J.">
        <title>Uncovering the hidden diversity of litter-decomposition mechanisms in mushroom-forming fungi.</title>
        <authorList>
            <person name="Floudas D."/>
            <person name="Bentzer J."/>
            <person name="Ahren D."/>
            <person name="Johansson T."/>
            <person name="Persson P."/>
            <person name="Tunlid A."/>
        </authorList>
    </citation>
    <scope>NUCLEOTIDE SEQUENCE [LARGE SCALE GENOMIC DNA]</scope>
    <source>
        <strain evidence="3 4">CBS 661.87</strain>
    </source>
</reference>
<feature type="region of interest" description="Disordered" evidence="1">
    <location>
        <begin position="1"/>
        <end position="43"/>
    </location>
</feature>
<keyword evidence="4" id="KW-1185">Reference proteome</keyword>
<feature type="compositionally biased region" description="Low complexity" evidence="1">
    <location>
        <begin position="1"/>
        <end position="17"/>
    </location>
</feature>
<dbReference type="AlphaFoldDB" id="A0A8H5MBZ0"/>
<evidence type="ECO:0000313" key="3">
    <source>
        <dbReference type="EMBL" id="KAF5388372.1"/>
    </source>
</evidence>
<feature type="region of interest" description="Disordered" evidence="1">
    <location>
        <begin position="219"/>
        <end position="275"/>
    </location>
</feature>
<dbReference type="Gene3D" id="1.10.510.10">
    <property type="entry name" value="Transferase(Phosphotransferase) domain 1"/>
    <property type="match status" value="1"/>
</dbReference>
<sequence length="753" mass="84871">MPCFSSSSSSSPRSDASSETDYSDMSTVSSTPNKRGAAGVQNPIRKNVIPRLKEDIEGKYSSDANLTQFITNVWGVKPELAGHILSKSWSLPPGPLETYKSARYEKDMYAPFAEMADTLVKEATKVAKEFSKPSDQNLPEKNSIFFWNAKGDKPLSSDLATKRKPDMLTVDEIFAGEKPLWSLVGQIIELKRRFYGSERADTLAFPGFIETSSATASSSNFRIPEVPSSAARQHPARGSQSQSIRATATAGVGDHGRRAAPSPASSQKRKYSESQDVTCVKRRRVSPKLTVAHLQLATYALECLAASTRHYISALWIDRFQVSLWYFDRACVIQTETFNFYEEPEKLVLVLYALGACDDKHAGFDPNLVQASSATRPERPPKCPRHWQDVIGSEIKLPIPKSSSSITPKLRIEETVFGYRGLIGRGTMVYKVACMNEPSIPRALKVSWPVLSRKLEAETIKRLRERLPNWRDHLPEVDLSANMTAEELELPRVELLKQRPIEGFEDRWLHALLMRFYGKLWEVGSVEAFQDVFVDCLECHYHAYVDAKVLHRDLSENNLMFKHADDANDGNVKGILNDWDMASFVEVNNEILLSTAKHRTGTVPFMAVELLVDGTPPAHLYRHDLESFFYILIWAALHYDFENKQRLGKVAVPVALWDADSLESAMSAKHMLLTSPEKINALQEHILPGCRALLPWIDALWTLLSQAQFDHMVNFNNPKWDKKTRGGCITFEKFMEALGRTPRHFTSQTRSPN</sequence>
<dbReference type="Proteomes" id="UP000565441">
    <property type="component" value="Unassembled WGS sequence"/>
</dbReference>
<feature type="compositionally biased region" description="Polar residues" evidence="1">
    <location>
        <begin position="19"/>
        <end position="33"/>
    </location>
</feature>